<dbReference type="PROSITE" id="PS00888">
    <property type="entry name" value="CNMP_BINDING_1"/>
    <property type="match status" value="1"/>
</dbReference>
<sequence>MTMSRSTALPVVSPDSRNPENDAEGSPAVPTIPSRDREPVGRAPLPVWTRFLPAGRVVVREGDPGSSMFVILEGRVGVYREPAGAQARMVGQLSGGHFFGEMALMTKCPRTASVVTMERTVLRELSRTGLVLMGARHGLEAPVVEMRCRERLLEDALRSSPLLAALSPELWTQLGSALVPCSIGAGETLLTRGLPGEALYILLRGRCGVFHTHADGRVTPYPDMEEGAIFGEVSLLRGRLATATVKTLTPCTLLRLDRDVFRKFFWGQAEIRRALVSLGLERMHRTMDVIVNPSE</sequence>
<dbReference type="InterPro" id="IPR050503">
    <property type="entry name" value="cAMP-dep_PK_reg_su-like"/>
</dbReference>
<dbReference type="Pfam" id="PF00027">
    <property type="entry name" value="cNMP_binding"/>
    <property type="match status" value="2"/>
</dbReference>
<keyword evidence="3" id="KW-0808">Transferase</keyword>
<reference evidence="3 4" key="1">
    <citation type="submission" date="2016-10" db="EMBL/GenBank/DDBJ databases">
        <authorList>
            <person name="Varghese N."/>
            <person name="Submissions S."/>
        </authorList>
    </citation>
    <scope>NUCLEOTIDE SEQUENCE [LARGE SCALE GENOMIC DNA]</scope>
    <source>
        <strain evidence="3 4">DSM 16525</strain>
    </source>
</reference>
<keyword evidence="3" id="KW-0418">Kinase</keyword>
<accession>A0ABY1CA46</accession>
<organism evidence="3 4">
    <name type="scientific">Myxococcus fulvus</name>
    <dbReference type="NCBI Taxonomy" id="33"/>
    <lineage>
        <taxon>Bacteria</taxon>
        <taxon>Pseudomonadati</taxon>
        <taxon>Myxococcota</taxon>
        <taxon>Myxococcia</taxon>
        <taxon>Myxococcales</taxon>
        <taxon>Cystobacterineae</taxon>
        <taxon>Myxococcaceae</taxon>
        <taxon>Myxococcus</taxon>
    </lineage>
</organism>
<dbReference type="PROSITE" id="PS50042">
    <property type="entry name" value="CNMP_BINDING_3"/>
    <property type="match status" value="2"/>
</dbReference>
<dbReference type="PRINTS" id="PR00103">
    <property type="entry name" value="CAMPKINASE"/>
</dbReference>
<name>A0ABY1CA46_MYXFU</name>
<evidence type="ECO:0000313" key="4">
    <source>
        <dbReference type="Proteomes" id="UP000183760"/>
    </source>
</evidence>
<protein>
    <submittedName>
        <fullName evidence="3">cAMP-dependent protein kinase regulator</fullName>
    </submittedName>
</protein>
<dbReference type="SUPFAM" id="SSF51206">
    <property type="entry name" value="cAMP-binding domain-like"/>
    <property type="match status" value="2"/>
</dbReference>
<evidence type="ECO:0000259" key="2">
    <source>
        <dbReference type="PROSITE" id="PS50042"/>
    </source>
</evidence>
<gene>
    <name evidence="3" type="ORF">SAMN05443572_103433</name>
</gene>
<dbReference type="InterPro" id="IPR018488">
    <property type="entry name" value="cNMP-bd_CS"/>
</dbReference>
<dbReference type="CDD" id="cd00038">
    <property type="entry name" value="CAP_ED"/>
    <property type="match status" value="2"/>
</dbReference>
<dbReference type="Gene3D" id="2.60.120.10">
    <property type="entry name" value="Jelly Rolls"/>
    <property type="match status" value="2"/>
</dbReference>
<dbReference type="InterPro" id="IPR014710">
    <property type="entry name" value="RmlC-like_jellyroll"/>
</dbReference>
<evidence type="ECO:0000256" key="1">
    <source>
        <dbReference type="SAM" id="MobiDB-lite"/>
    </source>
</evidence>
<dbReference type="GO" id="GO:0016301">
    <property type="term" value="F:kinase activity"/>
    <property type="evidence" value="ECO:0007669"/>
    <property type="project" value="UniProtKB-KW"/>
</dbReference>
<proteinExistence type="predicted"/>
<dbReference type="PROSITE" id="PS00889">
    <property type="entry name" value="CNMP_BINDING_2"/>
    <property type="match status" value="1"/>
</dbReference>
<dbReference type="InterPro" id="IPR000595">
    <property type="entry name" value="cNMP-bd_dom"/>
</dbReference>
<feature type="domain" description="Cyclic nucleotide-binding" evidence="2">
    <location>
        <begin position="162"/>
        <end position="282"/>
    </location>
</feature>
<dbReference type="SMART" id="SM00100">
    <property type="entry name" value="cNMP"/>
    <property type="match status" value="2"/>
</dbReference>
<dbReference type="Proteomes" id="UP000183760">
    <property type="component" value="Unassembled WGS sequence"/>
</dbReference>
<dbReference type="EMBL" id="FOIB01000003">
    <property type="protein sequence ID" value="SET83630.1"/>
    <property type="molecule type" value="Genomic_DNA"/>
</dbReference>
<dbReference type="PANTHER" id="PTHR11635:SF152">
    <property type="entry name" value="CAMP-DEPENDENT PROTEIN KINASE TYPE I REGULATORY SUBUNIT-RELATED"/>
    <property type="match status" value="1"/>
</dbReference>
<feature type="region of interest" description="Disordered" evidence="1">
    <location>
        <begin position="1"/>
        <end position="40"/>
    </location>
</feature>
<dbReference type="PANTHER" id="PTHR11635">
    <property type="entry name" value="CAMP-DEPENDENT PROTEIN KINASE REGULATORY CHAIN"/>
    <property type="match status" value="1"/>
</dbReference>
<dbReference type="InterPro" id="IPR018490">
    <property type="entry name" value="cNMP-bd_dom_sf"/>
</dbReference>
<evidence type="ECO:0000313" key="3">
    <source>
        <dbReference type="EMBL" id="SET83630.1"/>
    </source>
</evidence>
<comment type="caution">
    <text evidence="3">The sequence shown here is derived from an EMBL/GenBank/DDBJ whole genome shotgun (WGS) entry which is preliminary data.</text>
</comment>
<keyword evidence="4" id="KW-1185">Reference proteome</keyword>
<feature type="domain" description="Cyclic nucleotide-binding" evidence="2">
    <location>
        <begin position="51"/>
        <end position="127"/>
    </location>
</feature>